<name>A0A368ZYG4_9FLAO</name>
<dbReference type="GO" id="GO:0005829">
    <property type="term" value="C:cytosol"/>
    <property type="evidence" value="ECO:0007669"/>
    <property type="project" value="TreeGrafter"/>
</dbReference>
<dbReference type="Pfam" id="PF08501">
    <property type="entry name" value="Shikimate_dh_N"/>
    <property type="match status" value="1"/>
</dbReference>
<dbReference type="SUPFAM" id="SSF53223">
    <property type="entry name" value="Aminoacid dehydrogenase-like, N-terminal domain"/>
    <property type="match status" value="1"/>
</dbReference>
<sequence length="252" mass="27873">MKTKSFKLGLVGFPLSHSRSPEIWQVIFNNLGISNISYHLFEVKDVTQILHVLSQPDVVGVNVTIPYKKKVIPLLSELTAQAEGTGAVNTIVKSANGKLIGHNTDVEGFKESLKNFLGSETIEQAFILGTGGSALAVSLALKSLAVDHYFISRKPGGDKVLTYDDINTPITEFPKLIVNCTPLGMYPNVSTFPPIDFQKIKAKSYCFDLVYNPETTIFLQKCKMRGAFVRNGMEMLHLQAIKAWDFISKHIP</sequence>
<keyword evidence="2" id="KW-0560">Oxidoreductase</keyword>
<dbReference type="GO" id="GO:0009073">
    <property type="term" value="P:aromatic amino acid family biosynthetic process"/>
    <property type="evidence" value="ECO:0007669"/>
    <property type="project" value="UniProtKB-KW"/>
</dbReference>
<evidence type="ECO:0000259" key="4">
    <source>
        <dbReference type="Pfam" id="PF08501"/>
    </source>
</evidence>
<evidence type="ECO:0000256" key="1">
    <source>
        <dbReference type="ARBA" id="ARBA00004871"/>
    </source>
</evidence>
<evidence type="ECO:0000256" key="2">
    <source>
        <dbReference type="ARBA" id="ARBA00023002"/>
    </source>
</evidence>
<protein>
    <submittedName>
        <fullName evidence="5">Shikimate dehydrogenase</fullName>
    </submittedName>
</protein>
<evidence type="ECO:0000256" key="3">
    <source>
        <dbReference type="ARBA" id="ARBA00023141"/>
    </source>
</evidence>
<dbReference type="GO" id="GO:0050661">
    <property type="term" value="F:NADP binding"/>
    <property type="evidence" value="ECO:0007669"/>
    <property type="project" value="TreeGrafter"/>
</dbReference>
<dbReference type="PANTHER" id="PTHR21089">
    <property type="entry name" value="SHIKIMATE DEHYDROGENASE"/>
    <property type="match status" value="1"/>
</dbReference>
<dbReference type="AlphaFoldDB" id="A0A368ZYG4"/>
<keyword evidence="6" id="KW-1185">Reference proteome</keyword>
<proteinExistence type="predicted"/>
<dbReference type="GO" id="GO:0004764">
    <property type="term" value="F:shikimate 3-dehydrogenase (NADP+) activity"/>
    <property type="evidence" value="ECO:0007669"/>
    <property type="project" value="InterPro"/>
</dbReference>
<organism evidence="5 6">
    <name type="scientific">Schleiferia thermophila</name>
    <dbReference type="NCBI Taxonomy" id="884107"/>
    <lineage>
        <taxon>Bacteria</taxon>
        <taxon>Pseudomonadati</taxon>
        <taxon>Bacteroidota</taxon>
        <taxon>Flavobacteriia</taxon>
        <taxon>Flavobacteriales</taxon>
        <taxon>Schleiferiaceae</taxon>
        <taxon>Schleiferia</taxon>
    </lineage>
</organism>
<feature type="domain" description="Shikimate dehydrogenase substrate binding N-terminal" evidence="4">
    <location>
        <begin position="10"/>
        <end position="91"/>
    </location>
</feature>
<dbReference type="CDD" id="cd01065">
    <property type="entry name" value="NAD_bind_Shikimate_DH"/>
    <property type="match status" value="1"/>
</dbReference>
<dbReference type="PANTHER" id="PTHR21089:SF1">
    <property type="entry name" value="BIFUNCTIONAL 3-DEHYDROQUINATE DEHYDRATASE_SHIKIMATE DEHYDROGENASE, CHLOROPLASTIC"/>
    <property type="match status" value="1"/>
</dbReference>
<dbReference type="InterPro" id="IPR022893">
    <property type="entry name" value="Shikimate_DH_fam"/>
</dbReference>
<dbReference type="Gene3D" id="3.40.50.720">
    <property type="entry name" value="NAD(P)-binding Rossmann-like Domain"/>
    <property type="match status" value="1"/>
</dbReference>
<comment type="pathway">
    <text evidence="1">Metabolic intermediate biosynthesis; chorismate biosynthesis; chorismate from D-erythrose 4-phosphate and phosphoenolpyruvate: step 4/7.</text>
</comment>
<dbReference type="EMBL" id="QPJS01000006">
    <property type="protein sequence ID" value="RCX01919.1"/>
    <property type="molecule type" value="Genomic_DNA"/>
</dbReference>
<comment type="caution">
    <text evidence="5">The sequence shown here is derived from an EMBL/GenBank/DDBJ whole genome shotgun (WGS) entry which is preliminary data.</text>
</comment>
<dbReference type="InterPro" id="IPR036291">
    <property type="entry name" value="NAD(P)-bd_dom_sf"/>
</dbReference>
<dbReference type="Gene3D" id="3.40.50.10860">
    <property type="entry name" value="Leucine Dehydrogenase, chain A, domain 1"/>
    <property type="match status" value="1"/>
</dbReference>
<dbReference type="GO" id="GO:0019632">
    <property type="term" value="P:shikimate metabolic process"/>
    <property type="evidence" value="ECO:0007669"/>
    <property type="project" value="TreeGrafter"/>
</dbReference>
<accession>A0A368ZYG4</accession>
<reference evidence="5 6" key="1">
    <citation type="submission" date="2018-07" db="EMBL/GenBank/DDBJ databases">
        <title>Genomic Encyclopedia of Type Strains, Phase IV (KMG-IV): sequencing the most valuable type-strain genomes for metagenomic binning, comparative biology and taxonomic classification.</title>
        <authorList>
            <person name="Goeker M."/>
        </authorList>
    </citation>
    <scope>NUCLEOTIDE SEQUENCE [LARGE SCALE GENOMIC DNA]</scope>
    <source>
        <strain evidence="5 6">DSM 21410</strain>
    </source>
</reference>
<dbReference type="SUPFAM" id="SSF51735">
    <property type="entry name" value="NAD(P)-binding Rossmann-fold domains"/>
    <property type="match status" value="1"/>
</dbReference>
<keyword evidence="3" id="KW-0057">Aromatic amino acid biosynthesis</keyword>
<evidence type="ECO:0000313" key="6">
    <source>
        <dbReference type="Proteomes" id="UP000253517"/>
    </source>
</evidence>
<dbReference type="Proteomes" id="UP000253517">
    <property type="component" value="Unassembled WGS sequence"/>
</dbReference>
<dbReference type="InterPro" id="IPR013708">
    <property type="entry name" value="Shikimate_DH-bd_N"/>
</dbReference>
<dbReference type="RefSeq" id="WP_037359739.1">
    <property type="nucleotide sequence ID" value="NZ_BHZF01000001.1"/>
</dbReference>
<evidence type="ECO:0000313" key="5">
    <source>
        <dbReference type="EMBL" id="RCX01919.1"/>
    </source>
</evidence>
<dbReference type="GO" id="GO:0009423">
    <property type="term" value="P:chorismate biosynthetic process"/>
    <property type="evidence" value="ECO:0007669"/>
    <property type="project" value="TreeGrafter"/>
</dbReference>
<gene>
    <name evidence="5" type="ORF">DES35_10618</name>
</gene>
<keyword evidence="3" id="KW-0028">Amino-acid biosynthesis</keyword>
<dbReference type="InterPro" id="IPR046346">
    <property type="entry name" value="Aminoacid_DH-like_N_sf"/>
</dbReference>